<accession>A0A1J9PNN1</accession>
<reference evidence="2 3" key="1">
    <citation type="submission" date="2015-08" db="EMBL/GenBank/DDBJ databases">
        <title>Emmonsia species relationships and genome sequence.</title>
        <authorList>
            <person name="Cuomo C.A."/>
            <person name="Schwartz I.S."/>
            <person name="Kenyon C."/>
            <person name="De Hoog G.S."/>
            <person name="Govender N.P."/>
            <person name="Botha A."/>
            <person name="Moreno L."/>
            <person name="De Vries M."/>
            <person name="Munoz J.F."/>
            <person name="Stielow J.B."/>
        </authorList>
    </citation>
    <scope>NUCLEOTIDE SEQUENCE [LARGE SCALE GENOMIC DNA]</scope>
    <source>
        <strain evidence="2 3">EI222</strain>
    </source>
</reference>
<gene>
    <name evidence="2" type="ORF">ACJ73_10296</name>
</gene>
<feature type="region of interest" description="Disordered" evidence="1">
    <location>
        <begin position="42"/>
        <end position="75"/>
    </location>
</feature>
<keyword evidence="3" id="KW-1185">Reference proteome</keyword>
<sequence>MSVVIVYEDARRGTGLCLIFCCSSIIDGSYKLRRRDLSSVSGLSIDSEPDVDEEDEIDQVDTASNRSYNGSDTDYYELKAERKERKLELQETRERNKQAKDGQRAFDRDKEREVQE</sequence>
<dbReference type="VEuPathDB" id="FungiDB:ACJ73_10296"/>
<feature type="compositionally biased region" description="Polar residues" evidence="1">
    <location>
        <begin position="62"/>
        <end position="72"/>
    </location>
</feature>
<name>A0A1J9PNN1_9EURO</name>
<evidence type="ECO:0000313" key="2">
    <source>
        <dbReference type="EMBL" id="OJD09459.1"/>
    </source>
</evidence>
<feature type="compositionally biased region" description="Acidic residues" evidence="1">
    <location>
        <begin position="47"/>
        <end position="59"/>
    </location>
</feature>
<organism evidence="2 3">
    <name type="scientific">Blastomyces percursus</name>
    <dbReference type="NCBI Taxonomy" id="1658174"/>
    <lineage>
        <taxon>Eukaryota</taxon>
        <taxon>Fungi</taxon>
        <taxon>Dikarya</taxon>
        <taxon>Ascomycota</taxon>
        <taxon>Pezizomycotina</taxon>
        <taxon>Eurotiomycetes</taxon>
        <taxon>Eurotiomycetidae</taxon>
        <taxon>Onygenales</taxon>
        <taxon>Ajellomycetaceae</taxon>
        <taxon>Blastomyces</taxon>
    </lineage>
</organism>
<dbReference type="EMBL" id="LGTZ01003690">
    <property type="protein sequence ID" value="OJD09459.1"/>
    <property type="molecule type" value="Genomic_DNA"/>
</dbReference>
<feature type="non-terminal residue" evidence="2">
    <location>
        <position position="116"/>
    </location>
</feature>
<dbReference type="STRING" id="1658174.A0A1J9PNN1"/>
<dbReference type="Proteomes" id="UP000242791">
    <property type="component" value="Unassembled WGS sequence"/>
</dbReference>
<dbReference type="AlphaFoldDB" id="A0A1J9PNN1"/>
<evidence type="ECO:0000313" key="3">
    <source>
        <dbReference type="Proteomes" id="UP000242791"/>
    </source>
</evidence>
<feature type="region of interest" description="Disordered" evidence="1">
    <location>
        <begin position="87"/>
        <end position="116"/>
    </location>
</feature>
<protein>
    <submittedName>
        <fullName evidence="2">Uncharacterized protein</fullName>
    </submittedName>
</protein>
<proteinExistence type="predicted"/>
<evidence type="ECO:0000256" key="1">
    <source>
        <dbReference type="SAM" id="MobiDB-lite"/>
    </source>
</evidence>
<comment type="caution">
    <text evidence="2">The sequence shown here is derived from an EMBL/GenBank/DDBJ whole genome shotgun (WGS) entry which is preliminary data.</text>
</comment>